<feature type="transmembrane region" description="Helical" evidence="8">
    <location>
        <begin position="300"/>
        <end position="319"/>
    </location>
</feature>
<dbReference type="EMBL" id="CP007201">
    <property type="protein sequence ID" value="AHJ12130.1"/>
    <property type="molecule type" value="Genomic_DNA"/>
</dbReference>
<name>A0AA86DYY3_SULMK</name>
<dbReference type="Proteomes" id="UP000019322">
    <property type="component" value="Chromosome"/>
</dbReference>
<dbReference type="GO" id="GO:0015129">
    <property type="term" value="F:lactate transmembrane transporter activity"/>
    <property type="evidence" value="ECO:0007669"/>
    <property type="project" value="UniProtKB-UniRule"/>
</dbReference>
<evidence type="ECO:0000256" key="2">
    <source>
        <dbReference type="ARBA" id="ARBA00010100"/>
    </source>
</evidence>
<evidence type="ECO:0000256" key="5">
    <source>
        <dbReference type="ARBA" id="ARBA00022692"/>
    </source>
</evidence>
<keyword evidence="3 8" id="KW-0813">Transport</keyword>
<protein>
    <recommendedName>
        <fullName evidence="8">L-lactate permease</fullName>
    </recommendedName>
</protein>
<feature type="transmembrane region" description="Helical" evidence="8">
    <location>
        <begin position="429"/>
        <end position="454"/>
    </location>
</feature>
<feature type="transmembrane region" description="Helical" evidence="8">
    <location>
        <begin position="253"/>
        <end position="270"/>
    </location>
</feature>
<dbReference type="GO" id="GO:0015295">
    <property type="term" value="F:solute:proton symporter activity"/>
    <property type="evidence" value="ECO:0007669"/>
    <property type="project" value="TreeGrafter"/>
</dbReference>
<feature type="transmembrane region" description="Helical" evidence="8">
    <location>
        <begin position="366"/>
        <end position="385"/>
    </location>
</feature>
<sequence>MQTWQQVYSPIAGSLGLSALVALIPIIFFFLALAVFRMKGHYAATITLALSMIVAVVGFSMPTNMAFASAGYGFLYGLWPIAWIIVASVFLYKLTVKSGQFGIIRNSILTITDDQRIQVILIGFAFGAFLEGAAGFGAPVAITAAILVGLGFQPIYAAGLCLIANTAPVAFGALGIPILVAGKVTGIDPFLVGAMAGRQLPFLSILIPLWIVAMMDGWRGVKEVWPAALVAGGSFALSQYATSNFIGPELPDVTSAILSIVSLTIFLKFWKPKNVMKGHVSAELEKETQKAHTGGEVLKAWSPFIILSIMVTIWTTNAFKAYFAKGAIMAGTIFNFEFTSISNTIFKMMPIVAKPTAFSVVYTFNPISATGTAIFFAAIISMFVLRVNVSTAIKTMGETLFELKWAILSIGMVLGFAFVMNYSGMSTTMALVLANTGFLFPFFSPILGWLGVFLTGSDTSSNALFCGLQQNTAQQLGLNETLMVTANTTGGVCGKMISPQSISIACASAGIVGKESDLFRFTVKHSLILVTIMGLMTMAQAYIFTWMIP</sequence>
<feature type="transmembrane region" description="Helical" evidence="8">
    <location>
        <begin position="200"/>
        <end position="218"/>
    </location>
</feature>
<feature type="transmembrane region" description="Helical" evidence="8">
    <location>
        <begin position="73"/>
        <end position="96"/>
    </location>
</feature>
<dbReference type="RefSeq" id="WP_025344032.1">
    <property type="nucleotide sequence ID" value="NZ_CP007201.1"/>
</dbReference>
<evidence type="ECO:0000256" key="1">
    <source>
        <dbReference type="ARBA" id="ARBA00004651"/>
    </source>
</evidence>
<accession>A0AA86DYY3</accession>
<comment type="similarity">
    <text evidence="2 8">Belongs to the lactate permease family.</text>
</comment>
<dbReference type="KEGG" id="smul:SMUL_0863"/>
<evidence type="ECO:0000313" key="9">
    <source>
        <dbReference type="EMBL" id="AHJ12130.1"/>
    </source>
</evidence>
<dbReference type="PANTHER" id="PTHR30003:SF0">
    <property type="entry name" value="GLYCOLATE PERMEASE GLCA-RELATED"/>
    <property type="match status" value="1"/>
</dbReference>
<reference evidence="9 10" key="1">
    <citation type="journal article" date="2014" name="Environ. Microbiol.">
        <title>Insights into organohalide respiration and the versatile catabolism of Sulfurospirillum multivorans gained from comparative genomics and physiological studies.</title>
        <authorList>
            <person name="Goris T."/>
            <person name="Schubert T."/>
            <person name="Gadkari J."/>
            <person name="Wubet T."/>
            <person name="Tarkka M."/>
            <person name="Buscot F."/>
            <person name="Adrian L."/>
            <person name="Diekert G."/>
        </authorList>
    </citation>
    <scope>NUCLEOTIDE SEQUENCE [LARGE SCALE GENOMIC DNA]</scope>
    <source>
        <strain evidence="10">DM 12446 / JCM 15788 / NBRC 109480</strain>
    </source>
</reference>
<feature type="transmembrane region" description="Helical" evidence="8">
    <location>
        <begin position="156"/>
        <end position="180"/>
    </location>
</feature>
<dbReference type="GO" id="GO:0005886">
    <property type="term" value="C:plasma membrane"/>
    <property type="evidence" value="ECO:0007669"/>
    <property type="project" value="UniProtKB-SubCell"/>
</dbReference>
<feature type="transmembrane region" description="Helical" evidence="8">
    <location>
        <begin position="117"/>
        <end position="150"/>
    </location>
</feature>
<feature type="transmembrane region" description="Helical" evidence="8">
    <location>
        <begin position="12"/>
        <end position="35"/>
    </location>
</feature>
<evidence type="ECO:0000256" key="4">
    <source>
        <dbReference type="ARBA" id="ARBA00022475"/>
    </source>
</evidence>
<comment type="function">
    <text evidence="8">Uptake of L-lactate across the membrane. Can also transport D-lactate and glycolate.</text>
</comment>
<gene>
    <name evidence="9" type="ORF">SMUL_0863</name>
</gene>
<evidence type="ECO:0000256" key="7">
    <source>
        <dbReference type="ARBA" id="ARBA00023136"/>
    </source>
</evidence>
<keyword evidence="6 8" id="KW-1133">Transmembrane helix</keyword>
<dbReference type="Pfam" id="PF02652">
    <property type="entry name" value="Lactate_perm"/>
    <property type="match status" value="1"/>
</dbReference>
<proteinExistence type="inferred from homology"/>
<feature type="transmembrane region" description="Helical" evidence="8">
    <location>
        <begin position="405"/>
        <end position="423"/>
    </location>
</feature>
<keyword evidence="4 8" id="KW-1003">Cell membrane</keyword>
<feature type="transmembrane region" description="Helical" evidence="8">
    <location>
        <begin position="224"/>
        <end position="241"/>
    </location>
</feature>
<evidence type="ECO:0000313" key="10">
    <source>
        <dbReference type="Proteomes" id="UP000019322"/>
    </source>
</evidence>
<evidence type="ECO:0000256" key="8">
    <source>
        <dbReference type="RuleBase" id="RU365092"/>
    </source>
</evidence>
<dbReference type="InterPro" id="IPR003804">
    <property type="entry name" value="Lactate_perm"/>
</dbReference>
<dbReference type="NCBIfam" id="TIGR00795">
    <property type="entry name" value="lctP"/>
    <property type="match status" value="1"/>
</dbReference>
<dbReference type="AlphaFoldDB" id="A0AA86DYY3"/>
<feature type="transmembrane region" description="Helical" evidence="8">
    <location>
        <begin position="527"/>
        <end position="548"/>
    </location>
</feature>
<dbReference type="PANTHER" id="PTHR30003">
    <property type="entry name" value="L-LACTATE PERMEASE"/>
    <property type="match status" value="1"/>
</dbReference>
<organism evidence="9 10">
    <name type="scientific">Sulfurospirillum multivorans (strain DM 12446 / JCM 15788 / NBRC 109480)</name>
    <dbReference type="NCBI Taxonomy" id="1150621"/>
    <lineage>
        <taxon>Bacteria</taxon>
        <taxon>Pseudomonadati</taxon>
        <taxon>Campylobacterota</taxon>
        <taxon>Epsilonproteobacteria</taxon>
        <taxon>Campylobacterales</taxon>
        <taxon>Sulfurospirillaceae</taxon>
        <taxon>Sulfurospirillum</taxon>
    </lineage>
</organism>
<feature type="transmembrane region" description="Helical" evidence="8">
    <location>
        <begin position="42"/>
        <end position="61"/>
    </location>
</feature>
<evidence type="ECO:0000256" key="6">
    <source>
        <dbReference type="ARBA" id="ARBA00022989"/>
    </source>
</evidence>
<comment type="subcellular location">
    <subcellularLocation>
        <location evidence="1 8">Cell membrane</location>
        <topology evidence="1 8">Multi-pass membrane protein</topology>
    </subcellularLocation>
</comment>
<keyword evidence="7 8" id="KW-0472">Membrane</keyword>
<keyword evidence="5 8" id="KW-0812">Transmembrane</keyword>
<feature type="transmembrane region" description="Helical" evidence="8">
    <location>
        <begin position="326"/>
        <end position="346"/>
    </location>
</feature>
<evidence type="ECO:0000256" key="3">
    <source>
        <dbReference type="ARBA" id="ARBA00022448"/>
    </source>
</evidence>